<evidence type="ECO:0000256" key="2">
    <source>
        <dbReference type="SAM" id="SignalP"/>
    </source>
</evidence>
<comment type="caution">
    <text evidence="3">The sequence shown here is derived from an EMBL/GenBank/DDBJ whole genome shotgun (WGS) entry which is preliminary data.</text>
</comment>
<protein>
    <recommendedName>
        <fullName evidence="5">SbsA Ig-like domain-containing protein</fullName>
    </recommendedName>
</protein>
<dbReference type="EMBL" id="PXZM01000035">
    <property type="protein sequence ID" value="PSJ92128.1"/>
    <property type="molecule type" value="Genomic_DNA"/>
</dbReference>
<dbReference type="Proteomes" id="UP000240419">
    <property type="component" value="Unassembled WGS sequence"/>
</dbReference>
<organism evidence="3 4">
    <name type="scientific">Brevibacillus fortis</name>
    <dbReference type="NCBI Taxonomy" id="2126352"/>
    <lineage>
        <taxon>Bacteria</taxon>
        <taxon>Bacillati</taxon>
        <taxon>Bacillota</taxon>
        <taxon>Bacilli</taxon>
        <taxon>Bacillales</taxon>
        <taxon>Paenibacillaceae</taxon>
        <taxon>Brevibacillus</taxon>
    </lineage>
</organism>
<feature type="chain" id="PRO_5038764227" description="SbsA Ig-like domain-containing protein" evidence="2">
    <location>
        <begin position="23"/>
        <end position="672"/>
    </location>
</feature>
<evidence type="ECO:0008006" key="5">
    <source>
        <dbReference type="Google" id="ProtNLM"/>
    </source>
</evidence>
<dbReference type="RefSeq" id="WP_106840527.1">
    <property type="nucleotide sequence ID" value="NZ_JARMEZ010000017.1"/>
</dbReference>
<dbReference type="OrthoDB" id="2364568at2"/>
<gene>
    <name evidence="3" type="ORF">C7R93_20325</name>
</gene>
<evidence type="ECO:0000313" key="4">
    <source>
        <dbReference type="Proteomes" id="UP000240419"/>
    </source>
</evidence>
<keyword evidence="1 2" id="KW-0732">Signal</keyword>
<keyword evidence="4" id="KW-1185">Reference proteome</keyword>
<accession>A0A2P7UYR9</accession>
<evidence type="ECO:0000256" key="1">
    <source>
        <dbReference type="ARBA" id="ARBA00022729"/>
    </source>
</evidence>
<name>A0A2P7UYR9_9BACL</name>
<dbReference type="AlphaFoldDB" id="A0A2P7UYR9"/>
<feature type="signal peptide" evidence="2">
    <location>
        <begin position="1"/>
        <end position="22"/>
    </location>
</feature>
<dbReference type="Gene3D" id="2.60.40.1220">
    <property type="match status" value="2"/>
</dbReference>
<dbReference type="InterPro" id="IPR014755">
    <property type="entry name" value="Cu-Rt/internalin_Ig-like"/>
</dbReference>
<sequence length="672" mass="74692">MKKTKKHLSLLLLAAMLGTGVAVPFNVLNMDTVARAASHDKQNESEAVEVTSIKSLNSITLEITFAEPLSSEEVALNNAQKNFEFDNDLSIRNVPQLKTGFKSTYIVPTTPQEEGTAYTFSYKGEEVGTFTANTEQINMREARQVDNDTIELESRLSDRVTDYGNVIEAYAGKRGGLDFELDEDNRYKGKEYQIISSLRGTQVTLTPRNGEPIIATYVPFTQNTDGRQEPKFRLPEGEELEPGVTYTVSADWADFRDATFTAKDIDPLTIQSVKATSETTLDVILRRDPREEIFPLRRITLTAPDGTELVAQYKFTTRNGATGTFEIMKGEELDSNVTYQVEPVGEWATARNVSVTTDAQPDENAEVRSIKSLNPITLEVTFSAPLVTEDLALAQAQENFQFDNGLTIRNIPQLKTGTTATYFVPTTPQASDTTYTLTYKDDETGTFETNSDRVDMVEARQVAYDTIEIESSLRAGVTDYENVIASYVGKRNGLDFVLDENNRYRGKSYEIIPSLRTAQVYITPEGGEPIVATYVPFTQATDGRQEPKFRLPAGVTLIPGVEYTVTSDWADIKDTKFTAKAINPLTIRSVEEVNETTLEVRLSTDPRDELFAFRQIKLTAPDGTELVAQYKVTTRKGATGIFEIMNGGKLEPNTMYSVTPVGQWAGLTFTTK</sequence>
<evidence type="ECO:0000313" key="3">
    <source>
        <dbReference type="EMBL" id="PSJ92128.1"/>
    </source>
</evidence>
<reference evidence="3 4" key="1">
    <citation type="submission" date="2018-03" db="EMBL/GenBank/DDBJ databases">
        <title>Brevisbacillus phylogenomics.</title>
        <authorList>
            <person name="Dunlap C."/>
        </authorList>
    </citation>
    <scope>NUCLEOTIDE SEQUENCE [LARGE SCALE GENOMIC DNA]</scope>
    <source>
        <strain evidence="3 4">NRRL NRS-1210</strain>
    </source>
</reference>
<proteinExistence type="predicted"/>